<feature type="compositionally biased region" description="Low complexity" evidence="1">
    <location>
        <begin position="35"/>
        <end position="44"/>
    </location>
</feature>
<keyword evidence="2" id="KW-0472">Membrane</keyword>
<feature type="region of interest" description="Disordered" evidence="1">
    <location>
        <begin position="19"/>
        <end position="55"/>
    </location>
</feature>
<dbReference type="SMART" id="SM00471">
    <property type="entry name" value="HDc"/>
    <property type="match status" value="1"/>
</dbReference>
<feature type="transmembrane region" description="Helical" evidence="2">
    <location>
        <begin position="459"/>
        <end position="476"/>
    </location>
</feature>
<feature type="transmembrane region" description="Helical" evidence="2">
    <location>
        <begin position="512"/>
        <end position="534"/>
    </location>
</feature>
<dbReference type="CDD" id="cd00077">
    <property type="entry name" value="HDc"/>
    <property type="match status" value="1"/>
</dbReference>
<feature type="transmembrane region" description="Helical" evidence="2">
    <location>
        <begin position="420"/>
        <end position="439"/>
    </location>
</feature>
<reference evidence="4" key="1">
    <citation type="submission" date="2020-10" db="EMBL/GenBank/DDBJ databases">
        <authorList>
            <person name="Castelo-Branco R."/>
            <person name="Eusebio N."/>
            <person name="Adriana R."/>
            <person name="Vieira A."/>
            <person name="Brugerolle De Fraissinette N."/>
            <person name="Rezende De Castro R."/>
            <person name="Schneider M.P."/>
            <person name="Vasconcelos V."/>
            <person name="Leao P.N."/>
        </authorList>
    </citation>
    <scope>NUCLEOTIDE SEQUENCE</scope>
    <source>
        <strain evidence="4">LEGE 07157</strain>
    </source>
</reference>
<sequence length="822" mass="91412">MKSFRVLTEQLKGWRQQSLHRNATLSSGGVRTGDSSRLTPSISRPTPPRTKPRRSTIPAPFMLVLAVVSLTSAIGYRFYNQPKLKEGTIAPRDIIAPKQAEFEDIQTTEAKRKEAQAGVVVVLQISDPTNTKVREQLGEFIDRVEQKRDRAGLFPFVEDTIISQNLQQFLRASTDEQWEEIISTIQPIASEDSPPVTIPESSQPKIARAARVLSDYRQQFGEQSFLNLIDTIQRSRQSYTDTLTAIEETPLQEIEKENIQPFLDLTDNEWEETKQAIVQSLERILTQGIPPGLPLGLKRQAIQAQLKPDLSGETLAIATDLLNEIVEPNLIEDAEETKRRATLAVQNVDPEMVEVKKGQVIVEKGQKIERQQFVLLDNLKLSRREINWTGLAISAGLVTLAIGAFWLVQRRLNIRLRCRDRILLCLLSISTPLLVSLNVKYTNFPAVGLLVSSFYSPTLAVTHITLLSGLTTFSTLTGEEGMIVGWEYLIPGAVGGLLAAAVAGRMRSREELALFGGVVGLTQGGINLIVTLIISSTPGTIWSVALPGAALFGVSGIAWWVVALGLSPYLEKLFDLVTPIRLSELSNPNRPLLKRLATEAPGTFQHTLFVSSLAEAAARELHCNVELVRAGTLYHDIGKMHDPLGFIENQMGGPNKHDAINNPQKSAQIIKKHVSEGLVMARKYNLPQALRNFIPEHQGTILISYFYFQAKQKAQEEGKLIEEADYRYDGPTPQSKETGIVMLADACEAALRSLKDVTPDIALATVKKIFKARWQDEQLVDSGLKKEELPIIADVFIRVWQQYNHQRIVYPKAAFEPQPSAK</sequence>
<evidence type="ECO:0000259" key="3">
    <source>
        <dbReference type="PROSITE" id="PS51831"/>
    </source>
</evidence>
<dbReference type="Proteomes" id="UP000654482">
    <property type="component" value="Unassembled WGS sequence"/>
</dbReference>
<protein>
    <submittedName>
        <fullName evidence="4">HDIG domain-containing protein</fullName>
    </submittedName>
</protein>
<organism evidence="4 5">
    <name type="scientific">Lusitaniella coriacea LEGE 07157</name>
    <dbReference type="NCBI Taxonomy" id="945747"/>
    <lineage>
        <taxon>Bacteria</taxon>
        <taxon>Bacillati</taxon>
        <taxon>Cyanobacteriota</taxon>
        <taxon>Cyanophyceae</taxon>
        <taxon>Spirulinales</taxon>
        <taxon>Lusitaniellaceae</taxon>
        <taxon>Lusitaniella</taxon>
    </lineage>
</organism>
<keyword evidence="2" id="KW-0812">Transmembrane</keyword>
<comment type="caution">
    <text evidence="4">The sequence shown here is derived from an EMBL/GenBank/DDBJ whole genome shotgun (WGS) entry which is preliminary data.</text>
</comment>
<dbReference type="SUPFAM" id="SSF109604">
    <property type="entry name" value="HD-domain/PDEase-like"/>
    <property type="match status" value="1"/>
</dbReference>
<gene>
    <name evidence="4" type="ORF">IQ249_16155</name>
</gene>
<feature type="transmembrane region" description="Helical" evidence="2">
    <location>
        <begin position="488"/>
        <end position="506"/>
    </location>
</feature>
<dbReference type="InterPro" id="IPR003607">
    <property type="entry name" value="HD/PDEase_dom"/>
</dbReference>
<dbReference type="EMBL" id="JADEWZ010000025">
    <property type="protein sequence ID" value="MBE9117434.1"/>
    <property type="molecule type" value="Genomic_DNA"/>
</dbReference>
<dbReference type="InterPro" id="IPR011621">
    <property type="entry name" value="Metal-dep_PHydrolase_7TM_intra"/>
</dbReference>
<keyword evidence="2" id="KW-1133">Transmembrane helix</keyword>
<dbReference type="InterPro" id="IPR052722">
    <property type="entry name" value="PgpH_phosphodiesterase"/>
</dbReference>
<proteinExistence type="predicted"/>
<dbReference type="InterPro" id="IPR011624">
    <property type="entry name" value="Metal-dep_PHydrolase_7TM_extra"/>
</dbReference>
<dbReference type="Gene3D" id="1.10.3210.10">
    <property type="entry name" value="Hypothetical protein af1432"/>
    <property type="match status" value="1"/>
</dbReference>
<dbReference type="Pfam" id="PF07697">
    <property type="entry name" value="7TMR-HDED"/>
    <property type="match status" value="1"/>
</dbReference>
<dbReference type="Pfam" id="PF07698">
    <property type="entry name" value="7TM-7TMR_HD"/>
    <property type="match status" value="1"/>
</dbReference>
<feature type="transmembrane region" description="Helical" evidence="2">
    <location>
        <begin position="388"/>
        <end position="408"/>
    </location>
</feature>
<dbReference type="RefSeq" id="WP_194030524.1">
    <property type="nucleotide sequence ID" value="NZ_JADEWZ010000025.1"/>
</dbReference>
<dbReference type="InterPro" id="IPR006674">
    <property type="entry name" value="HD_domain"/>
</dbReference>
<feature type="compositionally biased region" description="Polar residues" evidence="1">
    <location>
        <begin position="19"/>
        <end position="29"/>
    </location>
</feature>
<accession>A0A8J7E1I2</accession>
<keyword evidence="5" id="KW-1185">Reference proteome</keyword>
<feature type="transmembrane region" description="Helical" evidence="2">
    <location>
        <begin position="541"/>
        <end position="562"/>
    </location>
</feature>
<feature type="transmembrane region" description="Helical" evidence="2">
    <location>
        <begin position="59"/>
        <end position="79"/>
    </location>
</feature>
<evidence type="ECO:0000256" key="1">
    <source>
        <dbReference type="SAM" id="MobiDB-lite"/>
    </source>
</evidence>
<feature type="domain" description="HD" evidence="3">
    <location>
        <begin position="603"/>
        <end position="750"/>
    </location>
</feature>
<dbReference type="NCBIfam" id="TIGR00277">
    <property type="entry name" value="HDIG"/>
    <property type="match status" value="1"/>
</dbReference>
<dbReference type="PANTHER" id="PTHR36442">
    <property type="entry name" value="CYCLIC-DI-AMP PHOSPHODIESTERASE PGPH"/>
    <property type="match status" value="1"/>
</dbReference>
<dbReference type="PANTHER" id="PTHR36442:SF1">
    <property type="entry name" value="CYCLIC-DI-AMP PHOSPHODIESTERASE PGPH"/>
    <property type="match status" value="1"/>
</dbReference>
<dbReference type="Pfam" id="PF01966">
    <property type="entry name" value="HD"/>
    <property type="match status" value="1"/>
</dbReference>
<evidence type="ECO:0000313" key="5">
    <source>
        <dbReference type="Proteomes" id="UP000654482"/>
    </source>
</evidence>
<dbReference type="PROSITE" id="PS51831">
    <property type="entry name" value="HD"/>
    <property type="match status" value="1"/>
</dbReference>
<name>A0A8J7E1I2_9CYAN</name>
<dbReference type="InterPro" id="IPR006675">
    <property type="entry name" value="HDIG_dom"/>
</dbReference>
<evidence type="ECO:0000313" key="4">
    <source>
        <dbReference type="EMBL" id="MBE9117434.1"/>
    </source>
</evidence>
<evidence type="ECO:0000256" key="2">
    <source>
        <dbReference type="SAM" id="Phobius"/>
    </source>
</evidence>
<dbReference type="AlphaFoldDB" id="A0A8J7E1I2"/>